<feature type="transmembrane region" description="Helical" evidence="1">
    <location>
        <begin position="154"/>
        <end position="171"/>
    </location>
</feature>
<dbReference type="EMBL" id="STGV01000001">
    <property type="protein sequence ID" value="THV24883.1"/>
    <property type="molecule type" value="Genomic_DNA"/>
</dbReference>
<dbReference type="PANTHER" id="PTHR44757">
    <property type="entry name" value="DIGUANYLATE CYCLASE DGCP"/>
    <property type="match status" value="1"/>
</dbReference>
<evidence type="ECO:0000259" key="3">
    <source>
        <dbReference type="PROSITE" id="PS50887"/>
    </source>
</evidence>
<dbReference type="PROSITE" id="PS50883">
    <property type="entry name" value="EAL"/>
    <property type="match status" value="1"/>
</dbReference>
<dbReference type="InterPro" id="IPR029787">
    <property type="entry name" value="Nucleotide_cyclase"/>
</dbReference>
<dbReference type="NCBIfam" id="TIGR00254">
    <property type="entry name" value="GGDEF"/>
    <property type="match status" value="1"/>
</dbReference>
<evidence type="ECO:0000313" key="5">
    <source>
        <dbReference type="Proteomes" id="UP000308828"/>
    </source>
</evidence>
<sequence>MMNWYNRFLRLGEEDQTEVEAPRIRAVRMGVVAENTPWMMAANLLNAFITIGVFWTSPISLPITVICSLLIALALWTLWMAWQARGRKHRETASIRGTQRAVFHAFVLSGLWAAIDIVGYSQATETQRMVLAALAVGMAGGGGFALATIPPASIVFCAVIGVGATLGLASSPAQINIYLIFLYVIFAMIIVRSSLSVCKSLTQRVRAQMAADEQRDVVGLLLNDFEENAADWLWESDQNFNLTRVSSRLCQQIDLPEELLLGSRLQDVVPFSAMSLRSGNSTDCRARFLERLEARQSFRDVDICVDIGGELAIWSMTGKSIRDEDDIFLGYRGVGRDVTANREALIRIEHMARHDALTELGNRILLKEDLERAITRLERTGEGFSVLLLDLDRFKQVNDTHGHAAGDELLREVAKALRTLCGENSTLARLGGDEFAIIQTAFNCARETSLLASRIIDKLEKPFGLSSGTASVGVSIGIATAPADAVNGDQLLRNADLALYRAKRDGRNRYQFYDPSLDAAARRRNLIENELALAVSQGALELRFQPLVSTRDGDILGAEALVRWTHSQLGPISPAEFIPIAEETGMIISIGAWVIREACRVAAEWPPHLRVAVNLSSRQFLSPGLLPLVENALKTSGLAPERLELEVTESLLMDSTLGLEHTIAALRNLGLRIALDDFGTGFSSLSYLRRYTFDKIKIDQSFISDIETNREGRAIVESVIHLAHDLNMVVVAEGIETEAQRDVLKGLGCSQLQGFLLGKPMTAIDFEVAAKRTPILRALPRLTA</sequence>
<gene>
    <name evidence="4" type="ORF">FAA97_01330</name>
</gene>
<organism evidence="4 5">
    <name type="scientific">Peteryoungia ipomoeae</name>
    <dbReference type="NCBI Taxonomy" id="1210932"/>
    <lineage>
        <taxon>Bacteria</taxon>
        <taxon>Pseudomonadati</taxon>
        <taxon>Pseudomonadota</taxon>
        <taxon>Alphaproteobacteria</taxon>
        <taxon>Hyphomicrobiales</taxon>
        <taxon>Rhizobiaceae</taxon>
        <taxon>Peteryoungia</taxon>
    </lineage>
</organism>
<dbReference type="AlphaFoldDB" id="A0A4S8P4A7"/>
<keyword evidence="1" id="KW-0472">Membrane</keyword>
<dbReference type="CDD" id="cd01949">
    <property type="entry name" value="GGDEF"/>
    <property type="match status" value="1"/>
</dbReference>
<protein>
    <submittedName>
        <fullName evidence="4">EAL domain-containing protein</fullName>
    </submittedName>
</protein>
<dbReference type="CDD" id="cd01948">
    <property type="entry name" value="EAL"/>
    <property type="match status" value="1"/>
</dbReference>
<dbReference type="PANTHER" id="PTHR44757:SF10">
    <property type="entry name" value="MEMBRANE PROTEIN"/>
    <property type="match status" value="1"/>
</dbReference>
<comment type="caution">
    <text evidence="4">The sequence shown here is derived from an EMBL/GenBank/DDBJ whole genome shotgun (WGS) entry which is preliminary data.</text>
</comment>
<dbReference type="InterPro" id="IPR043128">
    <property type="entry name" value="Rev_trsase/Diguanyl_cyclase"/>
</dbReference>
<dbReference type="FunFam" id="3.30.70.270:FF:000001">
    <property type="entry name" value="Diguanylate cyclase domain protein"/>
    <property type="match status" value="1"/>
</dbReference>
<proteinExistence type="predicted"/>
<reference evidence="4 5" key="1">
    <citation type="submission" date="2019-04" db="EMBL/GenBank/DDBJ databases">
        <title>Genome sequence of strain shin9-1.</title>
        <authorList>
            <person name="Gao J."/>
            <person name="Sun J."/>
        </authorList>
    </citation>
    <scope>NUCLEOTIDE SEQUENCE [LARGE SCALE GENOMIC DNA]</scope>
    <source>
        <strain evidence="5">shin9-1</strain>
    </source>
</reference>
<dbReference type="InterPro" id="IPR000160">
    <property type="entry name" value="GGDEF_dom"/>
</dbReference>
<feature type="transmembrane region" description="Helical" evidence="1">
    <location>
        <begin position="38"/>
        <end position="55"/>
    </location>
</feature>
<dbReference type="RefSeq" id="WP_136596731.1">
    <property type="nucleotide sequence ID" value="NZ_STGV01000001.1"/>
</dbReference>
<name>A0A4S8P4A7_9HYPH</name>
<dbReference type="GO" id="GO:0003824">
    <property type="term" value="F:catalytic activity"/>
    <property type="evidence" value="ECO:0007669"/>
    <property type="project" value="UniProtKB-ARBA"/>
</dbReference>
<dbReference type="SUPFAM" id="SSF55073">
    <property type="entry name" value="Nucleotide cyclase"/>
    <property type="match status" value="1"/>
</dbReference>
<feature type="domain" description="EAL" evidence="2">
    <location>
        <begin position="524"/>
        <end position="774"/>
    </location>
</feature>
<accession>A0A4S8P4A7</accession>
<dbReference type="SUPFAM" id="SSF141868">
    <property type="entry name" value="EAL domain-like"/>
    <property type="match status" value="1"/>
</dbReference>
<dbReference type="InterPro" id="IPR035965">
    <property type="entry name" value="PAS-like_dom_sf"/>
</dbReference>
<evidence type="ECO:0000259" key="2">
    <source>
        <dbReference type="PROSITE" id="PS50883"/>
    </source>
</evidence>
<dbReference type="PROSITE" id="PS50887">
    <property type="entry name" value="GGDEF"/>
    <property type="match status" value="1"/>
</dbReference>
<dbReference type="Pfam" id="PF00563">
    <property type="entry name" value="EAL"/>
    <property type="match status" value="1"/>
</dbReference>
<feature type="transmembrane region" description="Helical" evidence="1">
    <location>
        <begin position="102"/>
        <end position="123"/>
    </location>
</feature>
<dbReference type="InterPro" id="IPR035919">
    <property type="entry name" value="EAL_sf"/>
</dbReference>
<keyword evidence="1" id="KW-1133">Transmembrane helix</keyword>
<dbReference type="Gene3D" id="3.30.450.20">
    <property type="entry name" value="PAS domain"/>
    <property type="match status" value="1"/>
</dbReference>
<feature type="domain" description="GGDEF" evidence="3">
    <location>
        <begin position="382"/>
        <end position="515"/>
    </location>
</feature>
<keyword evidence="5" id="KW-1185">Reference proteome</keyword>
<dbReference type="InterPro" id="IPR052155">
    <property type="entry name" value="Biofilm_reg_signaling"/>
</dbReference>
<evidence type="ECO:0000313" key="4">
    <source>
        <dbReference type="EMBL" id="THV24883.1"/>
    </source>
</evidence>
<dbReference type="SUPFAM" id="SSF55785">
    <property type="entry name" value="PYP-like sensor domain (PAS domain)"/>
    <property type="match status" value="1"/>
</dbReference>
<feature type="transmembrane region" description="Helical" evidence="1">
    <location>
        <begin position="61"/>
        <end position="82"/>
    </location>
</feature>
<dbReference type="InterPro" id="IPR001633">
    <property type="entry name" value="EAL_dom"/>
</dbReference>
<dbReference type="SMART" id="SM00267">
    <property type="entry name" value="GGDEF"/>
    <property type="match status" value="1"/>
</dbReference>
<feature type="transmembrane region" description="Helical" evidence="1">
    <location>
        <begin position="177"/>
        <end position="198"/>
    </location>
</feature>
<dbReference type="Gene3D" id="3.30.70.270">
    <property type="match status" value="1"/>
</dbReference>
<evidence type="ECO:0000256" key="1">
    <source>
        <dbReference type="SAM" id="Phobius"/>
    </source>
</evidence>
<dbReference type="Gene3D" id="3.20.20.450">
    <property type="entry name" value="EAL domain"/>
    <property type="match status" value="1"/>
</dbReference>
<dbReference type="OrthoDB" id="9814202at2"/>
<keyword evidence="1" id="KW-0812">Transmembrane</keyword>
<dbReference type="Pfam" id="PF00990">
    <property type="entry name" value="GGDEF"/>
    <property type="match status" value="1"/>
</dbReference>
<dbReference type="SMART" id="SM00052">
    <property type="entry name" value="EAL"/>
    <property type="match status" value="1"/>
</dbReference>
<dbReference type="Proteomes" id="UP000308828">
    <property type="component" value="Unassembled WGS sequence"/>
</dbReference>